<evidence type="ECO:0000256" key="10">
    <source>
        <dbReference type="ARBA" id="ARBA00022962"/>
    </source>
</evidence>
<sequence>MSQDMIVVLDFGSQYTHLIKVAFDSIGVPTEIVPADLKYRDYVRDGGRQLKGVVFSGGASSVKLNEIAFDRDWLETGLPVLGLCYGHQLLASLYGGSVGKEQSEFGDTKVDVLETGELFAGVQQRQITVWMSHNDSVLSVPDAFRVIARSASGAIAALEDPKRRLYSLQFHPEVSHTESGTAMLTNFAFRICGAQPAQKWTPQAFVEQKIPEIKAFVKDRRIIVGLSGGVDSYVMTKLIRRSVDKDQLIAIYVDSGLMPTQTEFEVERFCADNDIHLQVIREADRFFGDLTGVTESFQKCRVIGKAFIDAFEVVAKQQRAEVFAQGTIWSDVVESGVTKFSSQIKPHHNVGGLPERLNFDMMEPLRYLFKDQVRKIGAYFDLPDYVVHKKVFPGPGFAIRVQGEVTRERVALVRQSTEIVEDVINNSPVSRDVWMAFSILVDVPSLGVKGDKHVKNEQAIVIRAVESTNSMTANFSRKVFPYLAEISKKITDQMEIGRVVYDITDKPPATIEWQ</sequence>
<dbReference type="InterPro" id="IPR029062">
    <property type="entry name" value="Class_I_gatase-like"/>
</dbReference>
<dbReference type="InterPro" id="IPR014729">
    <property type="entry name" value="Rossmann-like_a/b/a_fold"/>
</dbReference>
<keyword evidence="7 11" id="KW-0332">GMP biosynthesis</keyword>
<dbReference type="RefSeq" id="WP_153138876.1">
    <property type="nucleotide sequence ID" value="NZ_JAQQFH010000061.1"/>
</dbReference>
<dbReference type="InterPro" id="IPR017926">
    <property type="entry name" value="GATASE"/>
</dbReference>
<dbReference type="InterPro" id="IPR022310">
    <property type="entry name" value="NAD/GMP_synthase"/>
</dbReference>
<keyword evidence="9 11" id="KW-0067">ATP-binding</keyword>
<dbReference type="CDD" id="cd01997">
    <property type="entry name" value="GMP_synthase_C"/>
    <property type="match status" value="1"/>
</dbReference>
<dbReference type="EC" id="6.3.5.2" evidence="3"/>
<reference evidence="13 14" key="1">
    <citation type="journal article" date="2024" name="Chem. Sci.">
        <title>Discovery of megapolipeptins by genome mining of a Burkholderiales bacteria collection.</title>
        <authorList>
            <person name="Paulo B.S."/>
            <person name="Recchia M.J.J."/>
            <person name="Lee S."/>
            <person name="Fergusson C.H."/>
            <person name="Romanowski S.B."/>
            <person name="Hernandez A."/>
            <person name="Krull N."/>
            <person name="Liu D.Y."/>
            <person name="Cavanagh H."/>
            <person name="Bos A."/>
            <person name="Gray C.A."/>
            <person name="Murphy B.T."/>
            <person name="Linington R.G."/>
            <person name="Eustaquio A.S."/>
        </authorList>
    </citation>
    <scope>NUCLEOTIDE SEQUENCE [LARGE SCALE GENOMIC DNA]</scope>
    <source>
        <strain evidence="13 14">RL16-012-BIC-B</strain>
    </source>
</reference>
<protein>
    <recommendedName>
        <fullName evidence="4">GMP synthase [glutamine-hydrolyzing]</fullName>
        <ecNumber evidence="3">6.3.5.2</ecNumber>
    </recommendedName>
</protein>
<organism evidence="13 14">
    <name type="scientific">Paraburkholderia agricolaris</name>
    <dbReference type="NCBI Taxonomy" id="2152888"/>
    <lineage>
        <taxon>Bacteria</taxon>
        <taxon>Pseudomonadati</taxon>
        <taxon>Pseudomonadota</taxon>
        <taxon>Betaproteobacteria</taxon>
        <taxon>Burkholderiales</taxon>
        <taxon>Burkholderiaceae</taxon>
        <taxon>Paraburkholderia</taxon>
    </lineage>
</organism>
<dbReference type="Gene3D" id="3.40.50.880">
    <property type="match status" value="1"/>
</dbReference>
<name>A0ABW8ZYC5_9BURK</name>
<evidence type="ECO:0000256" key="1">
    <source>
        <dbReference type="ARBA" id="ARBA00002332"/>
    </source>
</evidence>
<comment type="function">
    <text evidence="1">Catalyzes the synthesis of GMP from XMP.</text>
</comment>
<keyword evidence="10" id="KW-0315">Glutamine amidotransferase</keyword>
<dbReference type="NCBIfam" id="NF000848">
    <property type="entry name" value="PRK00074.1"/>
    <property type="match status" value="1"/>
</dbReference>
<keyword evidence="8 11" id="KW-0658">Purine biosynthesis</keyword>
<dbReference type="GO" id="GO:0003922">
    <property type="term" value="F:GMP synthase (glutamine-hydrolyzing) activity"/>
    <property type="evidence" value="ECO:0007669"/>
    <property type="project" value="UniProtKB-EC"/>
</dbReference>
<evidence type="ECO:0000256" key="11">
    <source>
        <dbReference type="PROSITE-ProRule" id="PRU00886"/>
    </source>
</evidence>
<comment type="caution">
    <text evidence="13">The sequence shown here is derived from an EMBL/GenBank/DDBJ whole genome shotgun (WGS) entry which is preliminary data.</text>
</comment>
<dbReference type="InterPro" id="IPR025777">
    <property type="entry name" value="GMPS_ATP_PPase_dom"/>
</dbReference>
<accession>A0ABW8ZYC5</accession>
<keyword evidence="6 11" id="KW-0547">Nucleotide-binding</keyword>
<dbReference type="PANTHER" id="PTHR11922:SF2">
    <property type="entry name" value="GMP SYNTHASE [GLUTAMINE-HYDROLYZING]"/>
    <property type="match status" value="1"/>
</dbReference>
<dbReference type="InterPro" id="IPR001674">
    <property type="entry name" value="GMP_synth_C"/>
</dbReference>
<evidence type="ECO:0000256" key="9">
    <source>
        <dbReference type="ARBA" id="ARBA00022840"/>
    </source>
</evidence>
<evidence type="ECO:0000256" key="6">
    <source>
        <dbReference type="ARBA" id="ARBA00022741"/>
    </source>
</evidence>
<evidence type="ECO:0000256" key="5">
    <source>
        <dbReference type="ARBA" id="ARBA00022598"/>
    </source>
</evidence>
<dbReference type="PANTHER" id="PTHR11922">
    <property type="entry name" value="GMP SYNTHASE-RELATED"/>
    <property type="match status" value="1"/>
</dbReference>
<feature type="domain" description="GMPS ATP-PPase" evidence="12">
    <location>
        <begin position="200"/>
        <end position="389"/>
    </location>
</feature>
<evidence type="ECO:0000256" key="7">
    <source>
        <dbReference type="ARBA" id="ARBA00022749"/>
    </source>
</evidence>
<feature type="binding site" evidence="11">
    <location>
        <begin position="227"/>
        <end position="233"/>
    </location>
    <ligand>
        <name>ATP</name>
        <dbReference type="ChEBI" id="CHEBI:30616"/>
    </ligand>
</feature>
<dbReference type="InterPro" id="IPR004739">
    <property type="entry name" value="GMP_synth_GATase"/>
</dbReference>
<dbReference type="Gene3D" id="3.30.300.10">
    <property type="match status" value="1"/>
</dbReference>
<evidence type="ECO:0000256" key="4">
    <source>
        <dbReference type="ARBA" id="ARBA00021562"/>
    </source>
</evidence>
<evidence type="ECO:0000256" key="3">
    <source>
        <dbReference type="ARBA" id="ARBA00012746"/>
    </source>
</evidence>
<dbReference type="CDD" id="cd01742">
    <property type="entry name" value="GATase1_GMP_Synthase"/>
    <property type="match status" value="1"/>
</dbReference>
<keyword evidence="14" id="KW-1185">Reference proteome</keyword>
<keyword evidence="5 13" id="KW-0436">Ligase</keyword>
<gene>
    <name evidence="13" type="primary">guaA</name>
    <name evidence="13" type="ORF">PQR66_31750</name>
</gene>
<dbReference type="SUPFAM" id="SSF54810">
    <property type="entry name" value="GMP synthetase C-terminal dimerisation domain"/>
    <property type="match status" value="1"/>
</dbReference>
<dbReference type="Pfam" id="PF00958">
    <property type="entry name" value="GMP_synt_C"/>
    <property type="match status" value="1"/>
</dbReference>
<dbReference type="Pfam" id="PF00117">
    <property type="entry name" value="GATase"/>
    <property type="match status" value="1"/>
</dbReference>
<evidence type="ECO:0000313" key="14">
    <source>
        <dbReference type="Proteomes" id="UP001629249"/>
    </source>
</evidence>
<dbReference type="SUPFAM" id="SSF52317">
    <property type="entry name" value="Class I glutamine amidotransferase-like"/>
    <property type="match status" value="1"/>
</dbReference>
<dbReference type="NCBIfam" id="TIGR00888">
    <property type="entry name" value="guaA_Nterm"/>
    <property type="match status" value="1"/>
</dbReference>
<proteinExistence type="predicted"/>
<evidence type="ECO:0000313" key="13">
    <source>
        <dbReference type="EMBL" id="MFL9887640.1"/>
    </source>
</evidence>
<evidence type="ECO:0000256" key="8">
    <source>
        <dbReference type="ARBA" id="ARBA00022755"/>
    </source>
</evidence>
<evidence type="ECO:0000256" key="2">
    <source>
        <dbReference type="ARBA" id="ARBA00005153"/>
    </source>
</evidence>
<dbReference type="PROSITE" id="PS51553">
    <property type="entry name" value="GMPS_ATP_PPASE"/>
    <property type="match status" value="1"/>
</dbReference>
<dbReference type="PRINTS" id="PR00096">
    <property type="entry name" value="GATASE"/>
</dbReference>
<evidence type="ECO:0000259" key="12">
    <source>
        <dbReference type="PROSITE" id="PS51553"/>
    </source>
</evidence>
<dbReference type="Pfam" id="PF02540">
    <property type="entry name" value="NAD_synthase"/>
    <property type="match status" value="1"/>
</dbReference>
<comment type="pathway">
    <text evidence="2">Purine metabolism; GMP biosynthesis; GMP from XMP (L-Gln route): step 1/1.</text>
</comment>
<dbReference type="Gene3D" id="3.40.50.620">
    <property type="entry name" value="HUPs"/>
    <property type="match status" value="1"/>
</dbReference>
<dbReference type="EMBL" id="JAQQFN010000029">
    <property type="protein sequence ID" value="MFL9887640.1"/>
    <property type="molecule type" value="Genomic_DNA"/>
</dbReference>
<dbReference type="SUPFAM" id="SSF52402">
    <property type="entry name" value="Adenine nucleotide alpha hydrolases-like"/>
    <property type="match status" value="1"/>
</dbReference>
<dbReference type="PROSITE" id="PS51273">
    <property type="entry name" value="GATASE_TYPE_1"/>
    <property type="match status" value="1"/>
</dbReference>
<dbReference type="Proteomes" id="UP001629249">
    <property type="component" value="Unassembled WGS sequence"/>
</dbReference>